<dbReference type="AlphaFoldDB" id="A0A840LBN5"/>
<evidence type="ECO:0000313" key="1">
    <source>
        <dbReference type="EMBL" id="MBB4846014.1"/>
    </source>
</evidence>
<gene>
    <name evidence="1" type="ORF">HNP55_004568</name>
</gene>
<dbReference type="RefSeq" id="WP_184304484.1">
    <property type="nucleotide sequence ID" value="NZ_JACHLP010000013.1"/>
</dbReference>
<evidence type="ECO:0000313" key="2">
    <source>
        <dbReference type="Proteomes" id="UP000562027"/>
    </source>
</evidence>
<proteinExistence type="predicted"/>
<reference evidence="1 2" key="1">
    <citation type="submission" date="2020-08" db="EMBL/GenBank/DDBJ databases">
        <title>Functional genomics of gut bacteria from endangered species of beetles.</title>
        <authorList>
            <person name="Carlos-Shanley C."/>
        </authorList>
    </citation>
    <scope>NUCLEOTIDE SEQUENCE [LARGE SCALE GENOMIC DNA]</scope>
    <source>
        <strain evidence="1 2">S00239</strain>
    </source>
</reference>
<keyword evidence="2" id="KW-1185">Reference proteome</keyword>
<dbReference type="Proteomes" id="UP000562027">
    <property type="component" value="Unassembled WGS sequence"/>
</dbReference>
<accession>A0A840LBN5</accession>
<comment type="caution">
    <text evidence="1">The sequence shown here is derived from an EMBL/GenBank/DDBJ whole genome shotgun (WGS) entry which is preliminary data.</text>
</comment>
<name>A0A840LBN5_9BURK</name>
<dbReference type="EMBL" id="JACHLP010000013">
    <property type="protein sequence ID" value="MBB4846014.1"/>
    <property type="molecule type" value="Genomic_DNA"/>
</dbReference>
<organism evidence="1 2">
    <name type="scientific">Roseateles oligotrophus</name>
    <dbReference type="NCBI Taxonomy" id="1769250"/>
    <lineage>
        <taxon>Bacteria</taxon>
        <taxon>Pseudomonadati</taxon>
        <taxon>Pseudomonadota</taxon>
        <taxon>Betaproteobacteria</taxon>
        <taxon>Burkholderiales</taxon>
        <taxon>Sphaerotilaceae</taxon>
        <taxon>Roseateles</taxon>
    </lineage>
</organism>
<sequence length="195" mass="22434">MPYPVSERNVAYICEQMLHVSWKPRLGTQALDVLSLADSLLEQAFFLGAWHYLETKSREGGGPDRLTLNTSQVDFGGRSYLGLWLVEPWFGWYQTDKEWGGPSALMFVPQLQSATKEITHDFGLFYGDDNGQPRWKLHAAIEVDGYAIHQGRRPADELRDTGLPYKVLRLYEESDKPLDWFRKIVELDARARDAR</sequence>
<protein>
    <submittedName>
        <fullName evidence="1">Uncharacterized protein</fullName>
    </submittedName>
</protein>